<evidence type="ECO:0000313" key="6">
    <source>
        <dbReference type="EMBL" id="JAI35730.1"/>
    </source>
</evidence>
<protein>
    <recommendedName>
        <fullName evidence="2">SUZ RNA-binding domain-containing</fullName>
    </recommendedName>
</protein>
<dbReference type="InterPro" id="IPR039228">
    <property type="entry name" value="SZRD1"/>
</dbReference>
<dbReference type="InterPro" id="IPR024642">
    <property type="entry name" value="SUZ-C"/>
</dbReference>
<dbReference type="Pfam" id="PF12901">
    <property type="entry name" value="SUZ-C"/>
    <property type="match status" value="1"/>
</dbReference>
<dbReference type="Pfam" id="PF12752">
    <property type="entry name" value="SUZ"/>
    <property type="match status" value="1"/>
</dbReference>
<dbReference type="PROSITE" id="PS51673">
    <property type="entry name" value="SUZ"/>
    <property type="match status" value="1"/>
</dbReference>
<feature type="region of interest" description="Disordered" evidence="3">
    <location>
        <begin position="24"/>
        <end position="58"/>
    </location>
</feature>
<comment type="similarity">
    <text evidence="1">Belongs to the SZRD1 family.</text>
</comment>
<dbReference type="PANTHER" id="PTHR31796">
    <property type="entry name" value="SUZ DOMAIN-CONTAINING PROTEIN 1"/>
    <property type="match status" value="1"/>
</dbReference>
<gene>
    <name evidence="6" type="ORF">c0_g1_i1</name>
</gene>
<evidence type="ECO:0000259" key="4">
    <source>
        <dbReference type="PROSITE" id="PS51673"/>
    </source>
</evidence>
<feature type="region of interest" description="Disordered" evidence="3">
    <location>
        <begin position="358"/>
        <end position="377"/>
    </location>
</feature>
<proteinExistence type="inferred from homology"/>
<feature type="compositionally biased region" description="Polar residues" evidence="3">
    <location>
        <begin position="238"/>
        <end position="250"/>
    </location>
</feature>
<feature type="region of interest" description="Disordered" evidence="3">
    <location>
        <begin position="321"/>
        <end position="351"/>
    </location>
</feature>
<feature type="region of interest" description="Disordered" evidence="3">
    <location>
        <begin position="204"/>
        <end position="303"/>
    </location>
</feature>
<dbReference type="EMBL" id="GDHF01016584">
    <property type="protein sequence ID" value="JAI35730.1"/>
    <property type="molecule type" value="Transcribed_RNA"/>
</dbReference>
<evidence type="ECO:0000256" key="3">
    <source>
        <dbReference type="SAM" id="MobiDB-lite"/>
    </source>
</evidence>
<evidence type="ECO:0000259" key="5">
    <source>
        <dbReference type="PROSITE" id="PS51938"/>
    </source>
</evidence>
<feature type="compositionally biased region" description="Gly residues" evidence="3">
    <location>
        <begin position="251"/>
        <end position="262"/>
    </location>
</feature>
<dbReference type="PROSITE" id="PS51938">
    <property type="entry name" value="SUZ_C"/>
    <property type="match status" value="1"/>
</dbReference>
<organism evidence="6">
    <name type="scientific">Bactrocera latifrons</name>
    <name type="common">Malaysian fruit fly</name>
    <name type="synonym">Chaetodacus latifrons</name>
    <dbReference type="NCBI Taxonomy" id="174628"/>
    <lineage>
        <taxon>Eukaryota</taxon>
        <taxon>Metazoa</taxon>
        <taxon>Ecdysozoa</taxon>
        <taxon>Arthropoda</taxon>
        <taxon>Hexapoda</taxon>
        <taxon>Insecta</taxon>
        <taxon>Pterygota</taxon>
        <taxon>Neoptera</taxon>
        <taxon>Endopterygota</taxon>
        <taxon>Diptera</taxon>
        <taxon>Brachycera</taxon>
        <taxon>Muscomorpha</taxon>
        <taxon>Tephritoidea</taxon>
        <taxon>Tephritidae</taxon>
        <taxon>Bactrocera</taxon>
        <taxon>Bactrocera</taxon>
    </lineage>
</organism>
<feature type="domain" description="SUZ-C" evidence="5">
    <location>
        <begin position="330"/>
        <end position="377"/>
    </location>
</feature>
<evidence type="ECO:0000256" key="1">
    <source>
        <dbReference type="ARBA" id="ARBA00007124"/>
    </source>
</evidence>
<feature type="region of interest" description="Disordered" evidence="3">
    <location>
        <begin position="168"/>
        <end position="190"/>
    </location>
</feature>
<feature type="compositionally biased region" description="Polar residues" evidence="3">
    <location>
        <begin position="47"/>
        <end position="58"/>
    </location>
</feature>
<feature type="compositionally biased region" description="Low complexity" evidence="3">
    <location>
        <begin position="213"/>
        <end position="237"/>
    </location>
</feature>
<dbReference type="OrthoDB" id="5373615at2759"/>
<accession>A0A0K8VB44</accession>
<evidence type="ECO:0000256" key="2">
    <source>
        <dbReference type="ARBA" id="ARBA00044802"/>
    </source>
</evidence>
<feature type="compositionally biased region" description="Low complexity" evidence="3">
    <location>
        <begin position="332"/>
        <end position="350"/>
    </location>
</feature>
<dbReference type="AlphaFoldDB" id="A0A0K8VB44"/>
<dbReference type="PANTHER" id="PTHR31796:SF2">
    <property type="entry name" value="SUZ DOMAIN-CONTAINING PROTEIN 1"/>
    <property type="match status" value="1"/>
</dbReference>
<feature type="compositionally biased region" description="Low complexity" evidence="3">
    <location>
        <begin position="24"/>
        <end position="38"/>
    </location>
</feature>
<name>A0A0K8VB44_BACLA</name>
<feature type="domain" description="SUZ" evidence="4">
    <location>
        <begin position="132"/>
        <end position="205"/>
    </location>
</feature>
<sequence length="377" mass="41232">MSNGDEVLDNWEEIDEAGLTDTLQKIQQKQQDTQPQKTDSAKKCLNLPTNSTSSANSSLGVFSKNTNTTSTADPNQFTFSTVEFPTPAVAATVPMKLLQRNANSSGNIQAAIGGTTTAADLKSPLDDMTASFQPVMMMLHKPADEFQSQNYATPTNLQTVKILRRPTQSMEPRNNGIKPRQPIKTLQQREQEYAEARLRILGSAKNPEDDLGASNASNNSTASTTATVNTTVSTNNAYKSNTASPKVNQSGGKGGGGGGGNGSPLNMYNNYYNHQQQQQQQQQSNYYYMQQQKQQQQQQIPPAYNSRSMSALLPLPLPTALQHQHQHPKPQPQNQHQTWSPVVGGSVSSSALRLQQQESILRLPRGPDGSNGFQMRR</sequence>
<dbReference type="InterPro" id="IPR024771">
    <property type="entry name" value="SUZ"/>
</dbReference>
<reference evidence="6" key="1">
    <citation type="submission" date="2015-06" db="EMBL/GenBank/DDBJ databases">
        <authorList>
            <person name="Hoefler B.C."/>
            <person name="Straight P.D."/>
        </authorList>
    </citation>
    <scope>NUCLEOTIDE SEQUENCE</scope>
</reference>
<feature type="compositionally biased region" description="Low complexity" evidence="3">
    <location>
        <begin position="268"/>
        <end position="299"/>
    </location>
</feature>